<dbReference type="VEuPathDB" id="FungiDB:SCHCODRAFT_02644511"/>
<dbReference type="RefSeq" id="XP_003026428.1">
    <property type="nucleotide sequence ID" value="XM_003026382.1"/>
</dbReference>
<dbReference type="InterPro" id="IPR033468">
    <property type="entry name" value="Metaxin_GST"/>
</dbReference>
<organism evidence="3">
    <name type="scientific">Schizophyllum commune (strain H4-8 / FGSC 9210)</name>
    <name type="common">Split gill fungus</name>
    <dbReference type="NCBI Taxonomy" id="578458"/>
    <lineage>
        <taxon>Eukaryota</taxon>
        <taxon>Fungi</taxon>
        <taxon>Dikarya</taxon>
        <taxon>Basidiomycota</taxon>
        <taxon>Agaricomycotina</taxon>
        <taxon>Agaricomycetes</taxon>
        <taxon>Agaricomycetidae</taxon>
        <taxon>Agaricales</taxon>
        <taxon>Schizophyllaceae</taxon>
        <taxon>Schizophyllum</taxon>
    </lineage>
</organism>
<evidence type="ECO:0000313" key="2">
    <source>
        <dbReference type="EMBL" id="EFI91525.1"/>
    </source>
</evidence>
<dbReference type="GO" id="GO:0007005">
    <property type="term" value="P:mitochondrion organization"/>
    <property type="evidence" value="ECO:0007669"/>
    <property type="project" value="TreeGrafter"/>
</dbReference>
<accession>D8QL06</accession>
<dbReference type="InterPro" id="IPR050931">
    <property type="entry name" value="Mito_Protein_Transport_Metaxin"/>
</dbReference>
<dbReference type="eggNOG" id="ENOG502SJBW">
    <property type="taxonomic scope" value="Eukaryota"/>
</dbReference>
<dbReference type="Pfam" id="PF17171">
    <property type="entry name" value="GST_C_6"/>
    <property type="match status" value="1"/>
</dbReference>
<evidence type="ECO:0000313" key="3">
    <source>
        <dbReference type="Proteomes" id="UP000007431"/>
    </source>
</evidence>
<protein>
    <recommendedName>
        <fullName evidence="1">Metaxin glutathione S-transferase domain-containing protein</fullName>
    </recommendedName>
</protein>
<dbReference type="InParanoid" id="D8QL06"/>
<evidence type="ECO:0000259" key="1">
    <source>
        <dbReference type="Pfam" id="PF17171"/>
    </source>
</evidence>
<reference evidence="2 3" key="1">
    <citation type="journal article" date="2010" name="Nat. Biotechnol.">
        <title>Genome sequence of the model mushroom Schizophyllum commune.</title>
        <authorList>
            <person name="Ohm R.A."/>
            <person name="de Jong J.F."/>
            <person name="Lugones L.G."/>
            <person name="Aerts A."/>
            <person name="Kothe E."/>
            <person name="Stajich J.E."/>
            <person name="de Vries R.P."/>
            <person name="Record E."/>
            <person name="Levasseur A."/>
            <person name="Baker S.E."/>
            <person name="Bartholomew K.A."/>
            <person name="Coutinho P.M."/>
            <person name="Erdmann S."/>
            <person name="Fowler T.J."/>
            <person name="Gathman A.C."/>
            <person name="Lombard V."/>
            <person name="Henrissat B."/>
            <person name="Knabe N."/>
            <person name="Kuees U."/>
            <person name="Lilly W.W."/>
            <person name="Lindquist E."/>
            <person name="Lucas S."/>
            <person name="Magnuson J.K."/>
            <person name="Piumi F."/>
            <person name="Raudaskoski M."/>
            <person name="Salamov A."/>
            <person name="Schmutz J."/>
            <person name="Schwarze F.W.M.R."/>
            <person name="vanKuyk P.A."/>
            <person name="Horton J.S."/>
            <person name="Grigoriev I.V."/>
            <person name="Woesten H.A.B."/>
        </authorList>
    </citation>
    <scope>NUCLEOTIDE SEQUENCE [LARGE SCALE GENOMIC DNA]</scope>
    <source>
        <strain evidence="3">H4-8 / FGSC 9210</strain>
    </source>
</reference>
<sequence>MSWPTVPSPFLKLFETFPLHTYPAIPPPSHLRCTPSVPTLWIHPPPEPSDCLSADVECLKWQAYLALTHATARQQQRIALRWDITAEGALEGRLPNLHLPSGDLIPAHNIAAFEDGALGEEPENEGYRGSQEKDESRAWVELLEGVVHAALILASPPKPFSPISLLSSPAPDTIDALLPTPAPSIASASLLPLTLPLHLPLPWISKKMDRQRDSVFTQYAVAVHALSERLGTDKWFLGSDAPTPLDALLFAYLHCILTSPLDKSKRDLREEITRHVNLVAWEWRVRGLVRKGFVPEQAGKA</sequence>
<feature type="domain" description="Metaxin glutathione S-transferase" evidence="1">
    <location>
        <begin position="222"/>
        <end position="285"/>
    </location>
</feature>
<dbReference type="SUPFAM" id="SSF47616">
    <property type="entry name" value="GST C-terminal domain-like"/>
    <property type="match status" value="1"/>
</dbReference>
<dbReference type="OrthoDB" id="198787at2759"/>
<keyword evidence="3" id="KW-1185">Reference proteome</keyword>
<dbReference type="InterPro" id="IPR036282">
    <property type="entry name" value="Glutathione-S-Trfase_C_sf"/>
</dbReference>
<proteinExistence type="predicted"/>
<dbReference type="GO" id="GO:0001401">
    <property type="term" value="C:SAM complex"/>
    <property type="evidence" value="ECO:0007669"/>
    <property type="project" value="TreeGrafter"/>
</dbReference>
<dbReference type="AlphaFoldDB" id="D8QL06"/>
<dbReference type="PANTHER" id="PTHR12289:SF77">
    <property type="entry name" value="METAXIN-2"/>
    <property type="match status" value="1"/>
</dbReference>
<dbReference type="HOGENOM" id="CLU_077463_0_0_1"/>
<dbReference type="Proteomes" id="UP000007431">
    <property type="component" value="Unassembled WGS sequence"/>
</dbReference>
<dbReference type="PANTHER" id="PTHR12289">
    <property type="entry name" value="METAXIN RELATED"/>
    <property type="match status" value="1"/>
</dbReference>
<name>D8QL06_SCHCM</name>
<dbReference type="GeneID" id="9592976"/>
<dbReference type="OMA" id="RNAWLYT"/>
<dbReference type="EMBL" id="GL377317">
    <property type="protein sequence ID" value="EFI91525.1"/>
    <property type="molecule type" value="Genomic_DNA"/>
</dbReference>
<gene>
    <name evidence="2" type="ORF">SCHCODRAFT_83604</name>
</gene>
<dbReference type="STRING" id="578458.D8QL06"/>
<dbReference type="KEGG" id="scm:SCHCO_02644511"/>